<keyword evidence="8" id="KW-0966">Cell projection</keyword>
<dbReference type="PANTHER" id="PTHR30161:SF1">
    <property type="entry name" value="FLAGELLAR BIOSYNTHESIS PROTEIN FLHA-RELATED"/>
    <property type="match status" value="1"/>
</dbReference>
<reference evidence="9" key="1">
    <citation type="journal article" date="2019" name="Int. J. Syst. Evol. Microbiol.">
        <title>The Global Catalogue of Microorganisms (GCM) 10K type strain sequencing project: providing services to taxonomists for standard genome sequencing and annotation.</title>
        <authorList>
            <consortium name="The Broad Institute Genomics Platform"/>
            <consortium name="The Broad Institute Genome Sequencing Center for Infectious Disease"/>
            <person name="Wu L."/>
            <person name="Ma J."/>
        </authorList>
    </citation>
    <scope>NUCLEOTIDE SEQUENCE [LARGE SCALE GENOMIC DNA]</scope>
    <source>
        <strain evidence="9">JCM 15309</strain>
    </source>
</reference>
<organism evidence="8 9">
    <name type="scientific">Nocardioides panacihumi</name>
    <dbReference type="NCBI Taxonomy" id="400774"/>
    <lineage>
        <taxon>Bacteria</taxon>
        <taxon>Bacillati</taxon>
        <taxon>Actinomycetota</taxon>
        <taxon>Actinomycetes</taxon>
        <taxon>Propionibacteriales</taxon>
        <taxon>Nocardioidaceae</taxon>
        <taxon>Nocardioides</taxon>
    </lineage>
</organism>
<evidence type="ECO:0000313" key="8">
    <source>
        <dbReference type="EMBL" id="GAA1957562.1"/>
    </source>
</evidence>
<proteinExistence type="inferred from homology"/>
<evidence type="ECO:0000256" key="3">
    <source>
        <dbReference type="ARBA" id="ARBA00022475"/>
    </source>
</evidence>
<feature type="transmembrane region" description="Helical" evidence="7">
    <location>
        <begin position="94"/>
        <end position="120"/>
    </location>
</feature>
<evidence type="ECO:0000256" key="5">
    <source>
        <dbReference type="ARBA" id="ARBA00022989"/>
    </source>
</evidence>
<evidence type="ECO:0000313" key="9">
    <source>
        <dbReference type="Proteomes" id="UP001500571"/>
    </source>
</evidence>
<evidence type="ECO:0000256" key="7">
    <source>
        <dbReference type="RuleBase" id="RU364093"/>
    </source>
</evidence>
<accession>A0ABP5C492</accession>
<evidence type="ECO:0000256" key="1">
    <source>
        <dbReference type="ARBA" id="ARBA00004651"/>
    </source>
</evidence>
<keyword evidence="9" id="KW-1185">Reference proteome</keyword>
<dbReference type="InterPro" id="IPR042194">
    <property type="entry name" value="FHIPEP_1"/>
</dbReference>
<keyword evidence="6 7" id="KW-0472">Membrane</keyword>
<keyword evidence="4 7" id="KW-0812">Transmembrane</keyword>
<dbReference type="PANTHER" id="PTHR30161">
    <property type="entry name" value="FLAGELLAR EXPORT PROTEIN, MEMBRANE FLHA SUBUNIT-RELATED"/>
    <property type="match status" value="1"/>
</dbReference>
<comment type="function">
    <text evidence="7">Required for formation of the rod structure of the flagellar apparatus. Together with FliI and FliH, may constitute the export apparatus of flagellin.</text>
</comment>
<protein>
    <recommendedName>
        <fullName evidence="7">Flagellar biosynthesis protein FlhA</fullName>
    </recommendedName>
</protein>
<dbReference type="Gene3D" id="3.40.50.12790">
    <property type="entry name" value="FHIPEP family, domain 4"/>
    <property type="match status" value="1"/>
</dbReference>
<dbReference type="Gene3D" id="3.40.30.60">
    <property type="entry name" value="FHIPEP family, domain 1"/>
    <property type="match status" value="1"/>
</dbReference>
<dbReference type="Proteomes" id="UP001500571">
    <property type="component" value="Unassembled WGS sequence"/>
</dbReference>
<keyword evidence="7" id="KW-0653">Protein transport</keyword>
<dbReference type="EMBL" id="BAAAPB010000001">
    <property type="protein sequence ID" value="GAA1957562.1"/>
    <property type="molecule type" value="Genomic_DNA"/>
</dbReference>
<dbReference type="NCBIfam" id="TIGR01398">
    <property type="entry name" value="FlhA"/>
    <property type="match status" value="1"/>
</dbReference>
<feature type="transmembrane region" description="Helical" evidence="7">
    <location>
        <begin position="189"/>
        <end position="211"/>
    </location>
</feature>
<dbReference type="RefSeq" id="WP_344044241.1">
    <property type="nucleotide sequence ID" value="NZ_BAAAPB010000001.1"/>
</dbReference>
<feature type="transmembrane region" description="Helical" evidence="7">
    <location>
        <begin position="274"/>
        <end position="302"/>
    </location>
</feature>
<feature type="transmembrane region" description="Helical" evidence="7">
    <location>
        <begin position="7"/>
        <end position="25"/>
    </location>
</feature>
<keyword evidence="8" id="KW-0282">Flagellum</keyword>
<dbReference type="PROSITE" id="PS00994">
    <property type="entry name" value="FHIPEP"/>
    <property type="match status" value="1"/>
</dbReference>
<evidence type="ECO:0000256" key="6">
    <source>
        <dbReference type="ARBA" id="ARBA00023136"/>
    </source>
</evidence>
<dbReference type="InterPro" id="IPR042196">
    <property type="entry name" value="FHIPEP_4"/>
</dbReference>
<dbReference type="InterPro" id="IPR001712">
    <property type="entry name" value="T3SS_FHIPEP"/>
</dbReference>
<sequence length="686" mass="72021">MKSLTKLGVPVGIVMIVVMLVVPLPAMLLDLLIALNISGALLILLTAMFVPRPLDFAAFPSVLLVMTLFRLALNVSATRLVLLHGFAGKVIDTFGHFVVGGSLIVGLIVFAILLVIQFVVITNGAGRVAEVGARFTLDAMPGKQMAIDADLNSGLIDEDEARRRRAEVHAEADFYGAMDGASKFVKGDAIAAIVITLVNLLGGFAIGVAQSGMSFSEAVNTYSLLSVGDGLVSQIPALLLSVATGLVVTRSVSDGDMGSDILGQLLRRKMPLRIAGFAGLALCLIPGLPKIPFIVAGGLMLLASSRVDESQPAPAASLPGAELVPSPDSPEMLAQEILVDPLGLELAADIIDLVDASSGGDLLDRVKALRRKVAGDLGIVIPPVRTRDNLELPMNTYAITLFGIEVARGEAPRGTVLAISDHLGALPGTPTREPVFGLDAKWIPAELRHQAEISGATVVDRASVITTHLAEVVNTHAGRLLGREDVRLLTDVVKRSHPVVIEELTPVLLSLGEIQRVLRGLLDEQVSVRDLVRIFEALSLRAAVTKDTDQLVEAARAALGQAVVAPYLTDGVVSAISFDPRLEQSMLEALRSSDNGAVLALNPELAQNILFSLHTLATDGENTGARPVLVCAPQLRAAVRRLVAPALDRLPVLSYSEIAGALSVRSLGTVTGERADVPGAALAVSA</sequence>
<dbReference type="InterPro" id="IPR025505">
    <property type="entry name" value="FHIPEP_CS"/>
</dbReference>
<gene>
    <name evidence="7 8" type="primary">flhA</name>
    <name evidence="8" type="ORF">GCM10009798_16220</name>
</gene>
<keyword evidence="8" id="KW-0969">Cilium</keyword>
<dbReference type="PRINTS" id="PR00949">
    <property type="entry name" value="TYPE3IMAPROT"/>
</dbReference>
<dbReference type="Gene3D" id="1.10.8.540">
    <property type="entry name" value="FHIPEP family, domain 3"/>
    <property type="match status" value="1"/>
</dbReference>
<evidence type="ECO:0000256" key="2">
    <source>
        <dbReference type="ARBA" id="ARBA00008835"/>
    </source>
</evidence>
<name>A0ABP5C492_9ACTN</name>
<feature type="transmembrane region" description="Helical" evidence="7">
    <location>
        <begin position="31"/>
        <end position="50"/>
    </location>
</feature>
<dbReference type="InterPro" id="IPR006301">
    <property type="entry name" value="FlhA"/>
</dbReference>
<comment type="subcellular location">
    <subcellularLocation>
        <location evidence="1 7">Cell membrane</location>
        <topology evidence="1 7">Multi-pass membrane protein</topology>
    </subcellularLocation>
</comment>
<dbReference type="Pfam" id="PF00771">
    <property type="entry name" value="FHIPEP"/>
    <property type="match status" value="1"/>
</dbReference>
<feature type="transmembrane region" description="Helical" evidence="7">
    <location>
        <begin position="62"/>
        <end position="82"/>
    </location>
</feature>
<keyword evidence="3 7" id="KW-1003">Cell membrane</keyword>
<keyword evidence="5 7" id="KW-1133">Transmembrane helix</keyword>
<dbReference type="PIRSF" id="PIRSF005419">
    <property type="entry name" value="FlhA"/>
    <property type="match status" value="1"/>
</dbReference>
<keyword evidence="7" id="KW-1005">Bacterial flagellum biogenesis</keyword>
<feature type="transmembrane region" description="Helical" evidence="7">
    <location>
        <begin position="231"/>
        <end position="253"/>
    </location>
</feature>
<comment type="similarity">
    <text evidence="2 7">Belongs to the FHIPEP (flagella/HR/invasion proteins export pore) family.</text>
</comment>
<dbReference type="InterPro" id="IPR042193">
    <property type="entry name" value="FHIPEP_3"/>
</dbReference>
<comment type="caution">
    <text evidence="8">The sequence shown here is derived from an EMBL/GenBank/DDBJ whole genome shotgun (WGS) entry which is preliminary data.</text>
</comment>
<keyword evidence="7" id="KW-1006">Bacterial flagellum protein export</keyword>
<evidence type="ECO:0000256" key="4">
    <source>
        <dbReference type="ARBA" id="ARBA00022692"/>
    </source>
</evidence>
<keyword evidence="7" id="KW-0813">Transport</keyword>